<dbReference type="EMBL" id="JAHRIN010025637">
    <property type="protein sequence ID" value="MEQ2200017.1"/>
    <property type="molecule type" value="Genomic_DNA"/>
</dbReference>
<comment type="caution">
    <text evidence="3">The sequence shown here is derived from an EMBL/GenBank/DDBJ whole genome shotgun (WGS) entry which is preliminary data.</text>
</comment>
<evidence type="ECO:0000313" key="3">
    <source>
        <dbReference type="EMBL" id="MEQ2200017.1"/>
    </source>
</evidence>
<accession>A0ABV0QXI9</accession>
<dbReference type="Pfam" id="PF00435">
    <property type="entry name" value="Spectrin"/>
    <property type="match status" value="1"/>
</dbReference>
<dbReference type="Proteomes" id="UP001434883">
    <property type="component" value="Unassembled WGS sequence"/>
</dbReference>
<dbReference type="SUPFAM" id="SSF46966">
    <property type="entry name" value="Spectrin repeat"/>
    <property type="match status" value="1"/>
</dbReference>
<protein>
    <submittedName>
        <fullName evidence="3">Spectrin beta chain, non-erythrocytic 1</fullName>
    </submittedName>
</protein>
<reference evidence="3 4" key="1">
    <citation type="submission" date="2021-06" db="EMBL/GenBank/DDBJ databases">
        <authorList>
            <person name="Palmer J.M."/>
        </authorList>
    </citation>
    <scope>NUCLEOTIDE SEQUENCE [LARGE SCALE GENOMIC DNA]</scope>
    <source>
        <strain evidence="3 4">XC_2019</strain>
        <tissue evidence="3">Muscle</tissue>
    </source>
</reference>
<name>A0ABV0QXI9_9TELE</name>
<keyword evidence="2" id="KW-0009">Actin-binding</keyword>
<sequence>KAPCCSLHKSREQQGAEYPSLFMAAECLRLVLFVQDEQSSVAMLKKHQILEQAVEDYADTVHQLSSTSRGLVAAGHPDSERIGMRQSQVDKLYAGLKDLAEERRGKLDERFRLFQLNREVDDLEQWIAEREVVAGSHELGQDYEHVTVSTDGSFCCTPERQITSFSLLNSRFPCFSFY</sequence>
<evidence type="ECO:0000256" key="2">
    <source>
        <dbReference type="ARBA" id="ARBA00023203"/>
    </source>
</evidence>
<dbReference type="InterPro" id="IPR018159">
    <property type="entry name" value="Spectrin/alpha-actinin"/>
</dbReference>
<dbReference type="SMART" id="SM00150">
    <property type="entry name" value="SPEC"/>
    <property type="match status" value="1"/>
</dbReference>
<evidence type="ECO:0000256" key="1">
    <source>
        <dbReference type="ARBA" id="ARBA00022737"/>
    </source>
</evidence>
<dbReference type="PANTHER" id="PTHR11915">
    <property type="entry name" value="SPECTRIN/FILAMIN RELATED CYTOSKELETAL PROTEIN"/>
    <property type="match status" value="1"/>
</dbReference>
<feature type="non-terminal residue" evidence="3">
    <location>
        <position position="1"/>
    </location>
</feature>
<keyword evidence="1" id="KW-0677">Repeat</keyword>
<organism evidence="3 4">
    <name type="scientific">Xenoophorus captivus</name>
    <dbReference type="NCBI Taxonomy" id="1517983"/>
    <lineage>
        <taxon>Eukaryota</taxon>
        <taxon>Metazoa</taxon>
        <taxon>Chordata</taxon>
        <taxon>Craniata</taxon>
        <taxon>Vertebrata</taxon>
        <taxon>Euteleostomi</taxon>
        <taxon>Actinopterygii</taxon>
        <taxon>Neopterygii</taxon>
        <taxon>Teleostei</taxon>
        <taxon>Neoteleostei</taxon>
        <taxon>Acanthomorphata</taxon>
        <taxon>Ovalentaria</taxon>
        <taxon>Atherinomorphae</taxon>
        <taxon>Cyprinodontiformes</taxon>
        <taxon>Goodeidae</taxon>
        <taxon>Xenoophorus</taxon>
    </lineage>
</organism>
<keyword evidence="4" id="KW-1185">Reference proteome</keyword>
<dbReference type="InterPro" id="IPR002017">
    <property type="entry name" value="Spectrin_repeat"/>
</dbReference>
<dbReference type="CDD" id="cd00176">
    <property type="entry name" value="SPEC"/>
    <property type="match status" value="1"/>
</dbReference>
<dbReference type="Gene3D" id="1.20.58.60">
    <property type="match status" value="1"/>
</dbReference>
<proteinExistence type="predicted"/>
<gene>
    <name evidence="3" type="primary">SPTBN1_11</name>
    <name evidence="3" type="ORF">XENOCAPTIV_020042</name>
</gene>
<evidence type="ECO:0000313" key="4">
    <source>
        <dbReference type="Proteomes" id="UP001434883"/>
    </source>
</evidence>